<reference evidence="1" key="1">
    <citation type="journal article" date="2019" name="Gigascience">
        <title>High-coverage genomes to elucidate the evolution of penguins.</title>
        <authorList>
            <person name="Pan H."/>
            <person name="Cole T.L."/>
            <person name="Bi X."/>
            <person name="Fang M."/>
            <person name="Zhou C."/>
            <person name="Yang Z."/>
            <person name="Ksepka D.T."/>
            <person name="Hart T."/>
            <person name="Bouzat J.L."/>
            <person name="Argilla L.S."/>
            <person name="Bertelsen M.F."/>
            <person name="Boersma P.D."/>
            <person name="Bost C.A."/>
            <person name="Cherel Y."/>
            <person name="Dann P."/>
            <person name="Fiddaman S.R."/>
            <person name="Howard P."/>
            <person name="Labuschagne K."/>
            <person name="Mattern T."/>
            <person name="Miller G."/>
            <person name="Parker P."/>
            <person name="Phillips R.A."/>
            <person name="Quillfeldt P."/>
            <person name="Ryan P.G."/>
            <person name="Taylor H."/>
            <person name="Thompson D.R."/>
            <person name="Young M.J."/>
            <person name="Ellegaard M.R."/>
            <person name="Gilbert M.T.P."/>
            <person name="Sinding M.S."/>
            <person name="Pacheco G."/>
            <person name="Shepherd L.D."/>
            <person name="Tennyson A.J.D."/>
            <person name="Grosser S."/>
            <person name="Kay E."/>
            <person name="Nupen L.J."/>
            <person name="Ellenberg U."/>
            <person name="Houston D.M."/>
            <person name="Reeve A.H."/>
            <person name="Johnson K."/>
            <person name="Masello J.F."/>
            <person name="Stracke T."/>
            <person name="McKinlay B."/>
            <person name="Borboroglu P.G."/>
            <person name="Zhang D.X."/>
            <person name="Zhang G."/>
        </authorList>
    </citation>
    <scope>NUCLEOTIDE SEQUENCE</scope>
    <source>
        <strain evidence="1">KP FORT 001</strain>
    </source>
</reference>
<evidence type="ECO:0000313" key="2">
    <source>
        <dbReference type="Proteomes" id="UP000751161"/>
    </source>
</evidence>
<gene>
    <name evidence="1" type="ORF">FQA23_0005998</name>
</gene>
<dbReference type="AlphaFoldDB" id="A0A8J4P7W4"/>
<name>A0A8J4P7W4_APTPA</name>
<comment type="caution">
    <text evidence="1">The sequence shown here is derived from an EMBL/GenBank/DDBJ whole genome shotgun (WGS) entry which is preliminary data.</text>
</comment>
<sequence length="114" mass="13109">LQTKEDLQGTSIFYQEISAFLACTWLPDVIWWRAELANHFQNQLCPLLPEIPPVLLSYVTAVNPDPQAVEKVFVVPNGFYWQTVETDEKYFPNSSDIKACRDIDTEVKTNKQTT</sequence>
<dbReference type="EMBL" id="VULM01010208">
    <property type="protein sequence ID" value="KAF1659520.1"/>
    <property type="molecule type" value="Genomic_DNA"/>
</dbReference>
<evidence type="ECO:0000313" key="1">
    <source>
        <dbReference type="EMBL" id="KAF1659520.1"/>
    </source>
</evidence>
<feature type="non-terminal residue" evidence="1">
    <location>
        <position position="114"/>
    </location>
</feature>
<keyword evidence="2" id="KW-1185">Reference proteome</keyword>
<accession>A0A8J4P7W4</accession>
<protein>
    <submittedName>
        <fullName evidence="1">Uncharacterized protein</fullName>
    </submittedName>
</protein>
<proteinExistence type="predicted"/>
<organism evidence="1 2">
    <name type="scientific">Aptenodytes patagonicus</name>
    <name type="common">King penguin</name>
    <dbReference type="NCBI Taxonomy" id="9234"/>
    <lineage>
        <taxon>Eukaryota</taxon>
        <taxon>Metazoa</taxon>
        <taxon>Chordata</taxon>
        <taxon>Craniata</taxon>
        <taxon>Vertebrata</taxon>
        <taxon>Euteleostomi</taxon>
        <taxon>Archelosauria</taxon>
        <taxon>Archosauria</taxon>
        <taxon>Dinosauria</taxon>
        <taxon>Saurischia</taxon>
        <taxon>Theropoda</taxon>
        <taxon>Coelurosauria</taxon>
        <taxon>Aves</taxon>
        <taxon>Neognathae</taxon>
        <taxon>Neoaves</taxon>
        <taxon>Aequornithes</taxon>
        <taxon>Sphenisciformes</taxon>
        <taxon>Spheniscidae</taxon>
        <taxon>Aptenodytes</taxon>
    </lineage>
</organism>
<feature type="non-terminal residue" evidence="1">
    <location>
        <position position="1"/>
    </location>
</feature>
<dbReference type="Proteomes" id="UP000751161">
    <property type="component" value="Unassembled WGS sequence"/>
</dbReference>